<comment type="caution">
    <text evidence="1">The sequence shown here is derived from an EMBL/GenBank/DDBJ whole genome shotgun (WGS) entry which is preliminary data.</text>
</comment>
<protein>
    <submittedName>
        <fullName evidence="1">Uncharacterized protein</fullName>
    </submittedName>
</protein>
<accession>A0A8J3QD61</accession>
<keyword evidence="2" id="KW-1185">Reference proteome</keyword>
<proteinExistence type="predicted"/>
<dbReference type="EMBL" id="BONY01000037">
    <property type="protein sequence ID" value="GIH07475.1"/>
    <property type="molecule type" value="Genomic_DNA"/>
</dbReference>
<organism evidence="1 2">
    <name type="scientific">Rhizocola hellebori</name>
    <dbReference type="NCBI Taxonomy" id="1392758"/>
    <lineage>
        <taxon>Bacteria</taxon>
        <taxon>Bacillati</taxon>
        <taxon>Actinomycetota</taxon>
        <taxon>Actinomycetes</taxon>
        <taxon>Micromonosporales</taxon>
        <taxon>Micromonosporaceae</taxon>
        <taxon>Rhizocola</taxon>
    </lineage>
</organism>
<name>A0A8J3QD61_9ACTN</name>
<sequence length="128" mass="15287">MATNQPDVYRVGLLKDMHRLTRIWKYQRARFERNLHEVWQNFTAHWRQRSYWDGYHAELDGLPHRGHGWTAKRALASLAHIEATQHYAEHKPCGYRRLTAKVRKHYCVTCGKKPRRGWVALAPDEVDR</sequence>
<gene>
    <name evidence="1" type="ORF">Rhe02_55420</name>
</gene>
<reference evidence="1" key="1">
    <citation type="submission" date="2021-01" db="EMBL/GenBank/DDBJ databases">
        <title>Whole genome shotgun sequence of Rhizocola hellebori NBRC 109834.</title>
        <authorList>
            <person name="Komaki H."/>
            <person name="Tamura T."/>
        </authorList>
    </citation>
    <scope>NUCLEOTIDE SEQUENCE</scope>
    <source>
        <strain evidence="1">NBRC 109834</strain>
    </source>
</reference>
<dbReference type="Proteomes" id="UP000612899">
    <property type="component" value="Unassembled WGS sequence"/>
</dbReference>
<dbReference type="AlphaFoldDB" id="A0A8J3QD61"/>
<evidence type="ECO:0000313" key="2">
    <source>
        <dbReference type="Proteomes" id="UP000612899"/>
    </source>
</evidence>
<evidence type="ECO:0000313" key="1">
    <source>
        <dbReference type="EMBL" id="GIH07475.1"/>
    </source>
</evidence>